<sequence length="323" mass="37412">MENLQLFFGDEKLLIKEEIEKIKTAMIPAHLEAVNFIGLDGKTVSEDEIINAVITVPMLQDKKLVVVYDARFFESTKNEKDGQESDKKDDFAKFLQKVPPYTQLIFTCEKVDKRKKIFKLIQKEGIVREFPAPSLKEKALWVQKRAELYGKKMDLSAAYFMAQYTRDLYQTDMELKKVTAFAGEKQTIQQNEIQSIFSKSLENNIFDLMDYMGMKKPALAIAILNDLLLQGEKGIVILFMISKHIMDLISVKSLQNADYQEIKQKLNLHPFVLKKAIEQAKNFSQEELRQALKWCQQLDLDIKRGKIDDRKGIELFITRIATK</sequence>
<dbReference type="KEGG" id="bacg:D2962_06250"/>
<dbReference type="GO" id="GO:0003677">
    <property type="term" value="F:DNA binding"/>
    <property type="evidence" value="ECO:0007669"/>
    <property type="project" value="InterPro"/>
</dbReference>
<dbReference type="PANTHER" id="PTHR34388">
    <property type="entry name" value="DNA POLYMERASE III SUBUNIT DELTA"/>
    <property type="match status" value="1"/>
</dbReference>
<evidence type="ECO:0000256" key="1">
    <source>
        <dbReference type="ARBA" id="ARBA00012417"/>
    </source>
</evidence>
<feature type="domain" description="DNA polymerase III delta subunit-like C-terminal" evidence="10">
    <location>
        <begin position="202"/>
        <end position="319"/>
    </location>
</feature>
<keyword evidence="5" id="KW-0235">DNA replication</keyword>
<dbReference type="Gene3D" id="1.20.272.10">
    <property type="match status" value="1"/>
</dbReference>
<dbReference type="InterPro" id="IPR048466">
    <property type="entry name" value="DNA_pol3_delta-like_C"/>
</dbReference>
<evidence type="ECO:0000256" key="6">
    <source>
        <dbReference type="ARBA" id="ARBA00022932"/>
    </source>
</evidence>
<dbReference type="InterPro" id="IPR008921">
    <property type="entry name" value="DNA_pol3_clamp-load_cplx_C"/>
</dbReference>
<dbReference type="AlphaFoldDB" id="A0A3G2R4F1"/>
<dbReference type="InterPro" id="IPR027417">
    <property type="entry name" value="P-loop_NTPase"/>
</dbReference>
<name>A0A3G2R4F1_9FIRM</name>
<dbReference type="Gene3D" id="3.40.50.300">
    <property type="entry name" value="P-loop containing nucleotide triphosphate hydrolases"/>
    <property type="match status" value="1"/>
</dbReference>
<dbReference type="Gene3D" id="1.10.8.60">
    <property type="match status" value="1"/>
</dbReference>
<dbReference type="GO" id="GO:0009360">
    <property type="term" value="C:DNA polymerase III complex"/>
    <property type="evidence" value="ECO:0007669"/>
    <property type="project" value="InterPro"/>
</dbReference>
<accession>A0A3G2R4F1</accession>
<keyword evidence="12" id="KW-1185">Reference proteome</keyword>
<dbReference type="Pfam" id="PF21694">
    <property type="entry name" value="DNA_pol3_delta_C"/>
    <property type="match status" value="1"/>
</dbReference>
<dbReference type="EC" id="2.7.7.7" evidence="1"/>
<evidence type="ECO:0000313" key="11">
    <source>
        <dbReference type="EMBL" id="AYO30272.1"/>
    </source>
</evidence>
<dbReference type="EMBL" id="CP033169">
    <property type="protein sequence ID" value="AYO30272.1"/>
    <property type="molecule type" value="Genomic_DNA"/>
</dbReference>
<evidence type="ECO:0000256" key="4">
    <source>
        <dbReference type="ARBA" id="ARBA00022695"/>
    </source>
</evidence>
<evidence type="ECO:0000259" key="10">
    <source>
        <dbReference type="Pfam" id="PF21694"/>
    </source>
</evidence>
<evidence type="ECO:0000256" key="5">
    <source>
        <dbReference type="ARBA" id="ARBA00022705"/>
    </source>
</evidence>
<evidence type="ECO:0000256" key="8">
    <source>
        <dbReference type="ARBA" id="ARBA00049244"/>
    </source>
</evidence>
<keyword evidence="3 11" id="KW-0808">Transferase</keyword>
<comment type="similarity">
    <text evidence="7">Belongs to the DNA polymerase HolA subunit family.</text>
</comment>
<reference evidence="11 12" key="1">
    <citation type="submission" date="2018-10" db="EMBL/GenBank/DDBJ databases">
        <authorList>
            <person name="Zhang X."/>
        </authorList>
    </citation>
    <scope>NUCLEOTIDE SEQUENCE [LARGE SCALE GENOMIC DNA]</scope>
    <source>
        <strain evidence="11 12">SK-G1</strain>
    </source>
</reference>
<proteinExistence type="inferred from homology"/>
<evidence type="ECO:0000256" key="2">
    <source>
        <dbReference type="ARBA" id="ARBA00017703"/>
    </source>
</evidence>
<gene>
    <name evidence="11" type="primary">holA</name>
    <name evidence="11" type="ORF">D2962_06250</name>
</gene>
<evidence type="ECO:0000256" key="3">
    <source>
        <dbReference type="ARBA" id="ARBA00022679"/>
    </source>
</evidence>
<dbReference type="Pfam" id="PF06144">
    <property type="entry name" value="DNA_pol3_delta"/>
    <property type="match status" value="1"/>
</dbReference>
<dbReference type="SUPFAM" id="SSF48019">
    <property type="entry name" value="post-AAA+ oligomerization domain-like"/>
    <property type="match status" value="1"/>
</dbReference>
<dbReference type="SUPFAM" id="SSF52540">
    <property type="entry name" value="P-loop containing nucleoside triphosphate hydrolases"/>
    <property type="match status" value="1"/>
</dbReference>
<dbReference type="PANTHER" id="PTHR34388:SF1">
    <property type="entry name" value="DNA POLYMERASE III SUBUNIT DELTA"/>
    <property type="match status" value="1"/>
</dbReference>
<dbReference type="Proteomes" id="UP000280960">
    <property type="component" value="Chromosome"/>
</dbReference>
<comment type="catalytic activity">
    <reaction evidence="8">
        <text>DNA(n) + a 2'-deoxyribonucleoside 5'-triphosphate = DNA(n+1) + diphosphate</text>
        <dbReference type="Rhea" id="RHEA:22508"/>
        <dbReference type="Rhea" id="RHEA-COMP:17339"/>
        <dbReference type="Rhea" id="RHEA-COMP:17340"/>
        <dbReference type="ChEBI" id="CHEBI:33019"/>
        <dbReference type="ChEBI" id="CHEBI:61560"/>
        <dbReference type="ChEBI" id="CHEBI:173112"/>
        <dbReference type="EC" id="2.7.7.7"/>
    </reaction>
</comment>
<keyword evidence="4 11" id="KW-0548">Nucleotidyltransferase</keyword>
<dbReference type="GO" id="GO:0003887">
    <property type="term" value="F:DNA-directed DNA polymerase activity"/>
    <property type="evidence" value="ECO:0007669"/>
    <property type="project" value="UniProtKB-KW"/>
</dbReference>
<dbReference type="GO" id="GO:0006261">
    <property type="term" value="P:DNA-templated DNA replication"/>
    <property type="evidence" value="ECO:0007669"/>
    <property type="project" value="TreeGrafter"/>
</dbReference>
<dbReference type="NCBIfam" id="TIGR01128">
    <property type="entry name" value="holA"/>
    <property type="match status" value="1"/>
</dbReference>
<protein>
    <recommendedName>
        <fullName evidence="2">DNA polymerase III subunit delta</fullName>
        <ecNumber evidence="1">2.7.7.7</ecNumber>
    </recommendedName>
</protein>
<keyword evidence="6" id="KW-0239">DNA-directed DNA polymerase</keyword>
<evidence type="ECO:0000256" key="7">
    <source>
        <dbReference type="ARBA" id="ARBA00034754"/>
    </source>
</evidence>
<feature type="domain" description="DNA polymerase III delta N-terminal" evidence="9">
    <location>
        <begin position="6"/>
        <end position="127"/>
    </location>
</feature>
<dbReference type="InterPro" id="IPR005790">
    <property type="entry name" value="DNA_polIII_delta"/>
</dbReference>
<dbReference type="RefSeq" id="WP_122014507.1">
    <property type="nucleotide sequence ID" value="NZ_CP033169.1"/>
</dbReference>
<evidence type="ECO:0000259" key="9">
    <source>
        <dbReference type="Pfam" id="PF06144"/>
    </source>
</evidence>
<dbReference type="InterPro" id="IPR010372">
    <property type="entry name" value="DNA_pol3_delta_N"/>
</dbReference>
<organism evidence="11 12">
    <name type="scientific">Biomaibacter acetigenes</name>
    <dbReference type="NCBI Taxonomy" id="2316383"/>
    <lineage>
        <taxon>Bacteria</taxon>
        <taxon>Bacillati</taxon>
        <taxon>Bacillota</taxon>
        <taxon>Clostridia</taxon>
        <taxon>Thermosediminibacterales</taxon>
        <taxon>Tepidanaerobacteraceae</taxon>
        <taxon>Biomaibacter</taxon>
    </lineage>
</organism>
<evidence type="ECO:0000313" key="12">
    <source>
        <dbReference type="Proteomes" id="UP000280960"/>
    </source>
</evidence>